<dbReference type="SMART" id="SM00983">
    <property type="entry name" value="TPK_B1_binding"/>
    <property type="match status" value="1"/>
</dbReference>
<evidence type="ECO:0000256" key="4">
    <source>
        <dbReference type="ARBA" id="ARBA00022840"/>
    </source>
</evidence>
<dbReference type="Proteomes" id="UP000198635">
    <property type="component" value="Unassembled WGS sequence"/>
</dbReference>
<dbReference type="GO" id="GO:0006772">
    <property type="term" value="P:thiamine metabolic process"/>
    <property type="evidence" value="ECO:0007669"/>
    <property type="project" value="UniProtKB-UniRule"/>
</dbReference>
<gene>
    <name evidence="7" type="ORF">SAMN04488082_101391</name>
</gene>
<keyword evidence="4" id="KW-0067">ATP-binding</keyword>
<dbReference type="AlphaFoldDB" id="A0A1I3NU24"/>
<dbReference type="GO" id="GO:0009229">
    <property type="term" value="P:thiamine diphosphate biosynthetic process"/>
    <property type="evidence" value="ECO:0007669"/>
    <property type="project" value="InterPro"/>
</dbReference>
<keyword evidence="3 7" id="KW-0418">Kinase</keyword>
<accession>A0A1I3NU24</accession>
<dbReference type="InterPro" id="IPR036759">
    <property type="entry name" value="TPK_catalytic_sf"/>
</dbReference>
<dbReference type="RefSeq" id="WP_092372437.1">
    <property type="nucleotide sequence ID" value="NZ_FORX01000001.1"/>
</dbReference>
<evidence type="ECO:0000313" key="7">
    <source>
        <dbReference type="EMBL" id="SFJ12774.1"/>
    </source>
</evidence>
<evidence type="ECO:0000256" key="2">
    <source>
        <dbReference type="ARBA" id="ARBA00022741"/>
    </source>
</evidence>
<dbReference type="EMBL" id="FORX01000001">
    <property type="protein sequence ID" value="SFJ12774.1"/>
    <property type="molecule type" value="Genomic_DNA"/>
</dbReference>
<dbReference type="OrthoDB" id="7057856at2"/>
<dbReference type="Pfam" id="PF04265">
    <property type="entry name" value="TPK_B1_binding"/>
    <property type="match status" value="1"/>
</dbReference>
<dbReference type="GO" id="GO:0030975">
    <property type="term" value="F:thiamine binding"/>
    <property type="evidence" value="ECO:0007669"/>
    <property type="project" value="InterPro"/>
</dbReference>
<dbReference type="SUPFAM" id="SSF63999">
    <property type="entry name" value="Thiamin pyrophosphokinase, catalytic domain"/>
    <property type="match status" value="1"/>
</dbReference>
<evidence type="ECO:0000256" key="1">
    <source>
        <dbReference type="ARBA" id="ARBA00022679"/>
    </source>
</evidence>
<dbReference type="PANTHER" id="PTHR41299">
    <property type="entry name" value="THIAMINE PYROPHOSPHOKINASE"/>
    <property type="match status" value="1"/>
</dbReference>
<dbReference type="GO" id="GO:0005524">
    <property type="term" value="F:ATP binding"/>
    <property type="evidence" value="ECO:0007669"/>
    <property type="project" value="UniProtKB-KW"/>
</dbReference>
<dbReference type="Pfam" id="PF04263">
    <property type="entry name" value="TPK_catalytic"/>
    <property type="match status" value="1"/>
</dbReference>
<keyword evidence="1" id="KW-0808">Transferase</keyword>
<protein>
    <recommendedName>
        <fullName evidence="5">Thiamine diphosphokinase</fullName>
        <ecNumber evidence="5">2.7.6.2</ecNumber>
    </recommendedName>
</protein>
<proteinExistence type="predicted"/>
<dbReference type="InterPro" id="IPR053149">
    <property type="entry name" value="TPK"/>
</dbReference>
<sequence length="212" mass="22768">MHWVLMANGPLALSPAIRRFISSAERLIGVDGGSRHLHTMDVLPHLAVGDMDSIPTDLLARYRDAGVELHLHPPKKDATDLELAMELALEKGATRISILGATGGRLDHTLGNLFLLARCLPGGIPACIMDQEQCIHLTDQPLTLEGTVGDTLSLLPATPEARGVSLSGLEYPLHDATLTFGTSWGMSNVFVENRATVTIGSGRLFVFHLYGS</sequence>
<feature type="domain" description="Thiamin pyrophosphokinase thiamin-binding" evidence="6">
    <location>
        <begin position="146"/>
        <end position="205"/>
    </location>
</feature>
<dbReference type="CDD" id="cd07995">
    <property type="entry name" value="TPK"/>
    <property type="match status" value="1"/>
</dbReference>
<evidence type="ECO:0000256" key="3">
    <source>
        <dbReference type="ARBA" id="ARBA00022777"/>
    </source>
</evidence>
<dbReference type="GO" id="GO:0016301">
    <property type="term" value="F:kinase activity"/>
    <property type="evidence" value="ECO:0007669"/>
    <property type="project" value="UniProtKB-KW"/>
</dbReference>
<dbReference type="GO" id="GO:0004788">
    <property type="term" value="F:thiamine diphosphokinase activity"/>
    <property type="evidence" value="ECO:0007669"/>
    <property type="project" value="UniProtKB-UniRule"/>
</dbReference>
<dbReference type="SUPFAM" id="SSF63862">
    <property type="entry name" value="Thiamin pyrophosphokinase, substrate-binding domain"/>
    <property type="match status" value="1"/>
</dbReference>
<evidence type="ECO:0000256" key="5">
    <source>
        <dbReference type="NCBIfam" id="TIGR01378"/>
    </source>
</evidence>
<reference evidence="8" key="1">
    <citation type="submission" date="2016-10" db="EMBL/GenBank/DDBJ databases">
        <authorList>
            <person name="Varghese N."/>
            <person name="Submissions S."/>
        </authorList>
    </citation>
    <scope>NUCLEOTIDE SEQUENCE [LARGE SCALE GENOMIC DNA]</scope>
    <source>
        <strain evidence="8">DSM 5918</strain>
    </source>
</reference>
<dbReference type="EC" id="2.7.6.2" evidence="5"/>
<dbReference type="InterPro" id="IPR036371">
    <property type="entry name" value="TPK_B1-bd_sf"/>
</dbReference>
<dbReference type="Gene3D" id="3.40.50.10240">
    <property type="entry name" value="Thiamin pyrophosphokinase, catalytic domain"/>
    <property type="match status" value="1"/>
</dbReference>
<evidence type="ECO:0000259" key="6">
    <source>
        <dbReference type="SMART" id="SM00983"/>
    </source>
</evidence>
<dbReference type="PANTHER" id="PTHR41299:SF1">
    <property type="entry name" value="THIAMINE PYROPHOSPHOKINASE"/>
    <property type="match status" value="1"/>
</dbReference>
<evidence type="ECO:0000313" key="8">
    <source>
        <dbReference type="Proteomes" id="UP000198635"/>
    </source>
</evidence>
<dbReference type="NCBIfam" id="TIGR01378">
    <property type="entry name" value="thi_PPkinase"/>
    <property type="match status" value="1"/>
</dbReference>
<name>A0A1I3NU24_9BACT</name>
<dbReference type="InterPro" id="IPR007373">
    <property type="entry name" value="Thiamin_PyroPKinase_B1-bd"/>
</dbReference>
<organism evidence="7 8">
    <name type="scientific">Desulfomicrobium apsheronum</name>
    <dbReference type="NCBI Taxonomy" id="52560"/>
    <lineage>
        <taxon>Bacteria</taxon>
        <taxon>Pseudomonadati</taxon>
        <taxon>Thermodesulfobacteriota</taxon>
        <taxon>Desulfovibrionia</taxon>
        <taxon>Desulfovibrionales</taxon>
        <taxon>Desulfomicrobiaceae</taxon>
        <taxon>Desulfomicrobium</taxon>
    </lineage>
</organism>
<keyword evidence="8" id="KW-1185">Reference proteome</keyword>
<dbReference type="InterPro" id="IPR007371">
    <property type="entry name" value="TPK_catalytic"/>
</dbReference>
<keyword evidence="2" id="KW-0547">Nucleotide-binding</keyword>
<dbReference type="InterPro" id="IPR006282">
    <property type="entry name" value="Thi_PPkinase"/>
</dbReference>
<dbReference type="STRING" id="52560.SAMN04488082_101391"/>